<dbReference type="AlphaFoldDB" id="A0A8X6V748"/>
<accession>A0A8X6V748</accession>
<dbReference type="Gene3D" id="3.40.50.300">
    <property type="entry name" value="P-loop containing nucleotide triphosphate hydrolases"/>
    <property type="match status" value="1"/>
</dbReference>
<keyword evidence="4" id="KW-1185">Reference proteome</keyword>
<dbReference type="PRINTS" id="PR00449">
    <property type="entry name" value="RASTRNSFRMNG"/>
</dbReference>
<dbReference type="Pfam" id="PF00071">
    <property type="entry name" value="Ras"/>
    <property type="match status" value="1"/>
</dbReference>
<dbReference type="SMART" id="SM00175">
    <property type="entry name" value="RAB"/>
    <property type="match status" value="1"/>
</dbReference>
<keyword evidence="2" id="KW-0342">GTP-binding</keyword>
<gene>
    <name evidence="3" type="primary">RAB13</name>
    <name evidence="3" type="ORF">TNCV_1467811</name>
</gene>
<dbReference type="PROSITE" id="PS51419">
    <property type="entry name" value="RAB"/>
    <property type="match status" value="1"/>
</dbReference>
<dbReference type="SMART" id="SM00176">
    <property type="entry name" value="RAN"/>
    <property type="match status" value="1"/>
</dbReference>
<dbReference type="PANTHER" id="PTHR47977">
    <property type="entry name" value="RAS-RELATED PROTEIN RAB"/>
    <property type="match status" value="1"/>
</dbReference>
<dbReference type="EMBL" id="BMAU01021230">
    <property type="protein sequence ID" value="GFY01789.1"/>
    <property type="molecule type" value="Genomic_DNA"/>
</dbReference>
<dbReference type="InterPro" id="IPR001806">
    <property type="entry name" value="Small_GTPase"/>
</dbReference>
<dbReference type="GO" id="GO:0003924">
    <property type="term" value="F:GTPase activity"/>
    <property type="evidence" value="ECO:0007669"/>
    <property type="project" value="InterPro"/>
</dbReference>
<organism evidence="3 4">
    <name type="scientific">Trichonephila clavipes</name>
    <name type="common">Golden silk orbweaver</name>
    <name type="synonym">Nephila clavipes</name>
    <dbReference type="NCBI Taxonomy" id="2585209"/>
    <lineage>
        <taxon>Eukaryota</taxon>
        <taxon>Metazoa</taxon>
        <taxon>Ecdysozoa</taxon>
        <taxon>Arthropoda</taxon>
        <taxon>Chelicerata</taxon>
        <taxon>Arachnida</taxon>
        <taxon>Araneae</taxon>
        <taxon>Araneomorphae</taxon>
        <taxon>Entelegynae</taxon>
        <taxon>Araneoidea</taxon>
        <taxon>Nephilidae</taxon>
        <taxon>Trichonephila</taxon>
    </lineage>
</organism>
<sequence>MSDTYNASHRVFNVPIGVGKTSFVIRFADSRFQNVYESTVGVDCKKVQVTVDETPVVLQVWDTAGQERFKSIVNRFFRSADGAIIMYDVTKKETFDEVPWWIKETKQHLTGIPIFLVGNKNDDGRQPEVLDELAQDLAEENRLYLFQTSARDNVNVNEVFNQLAAMMLADRQKSREPDESTKLCERSIDSAYDVRKVFLSSEQKTPKKSCCSYFESPETKAHVWPDSPGWALAFSRSPFQINLFPTSVLQCLVLKTRRSLSRSSIHRRFHLSFLRVPIG</sequence>
<dbReference type="GO" id="GO:0005525">
    <property type="term" value="F:GTP binding"/>
    <property type="evidence" value="ECO:0007669"/>
    <property type="project" value="UniProtKB-KW"/>
</dbReference>
<dbReference type="InterPro" id="IPR050227">
    <property type="entry name" value="Rab"/>
</dbReference>
<comment type="caution">
    <text evidence="3">The sequence shown here is derived from an EMBL/GenBank/DDBJ whole genome shotgun (WGS) entry which is preliminary data.</text>
</comment>
<keyword evidence="1" id="KW-0547">Nucleotide-binding</keyword>
<dbReference type="SMART" id="SM00174">
    <property type="entry name" value="RHO"/>
    <property type="match status" value="1"/>
</dbReference>
<evidence type="ECO:0000256" key="1">
    <source>
        <dbReference type="ARBA" id="ARBA00022741"/>
    </source>
</evidence>
<reference evidence="3" key="1">
    <citation type="submission" date="2020-08" db="EMBL/GenBank/DDBJ databases">
        <title>Multicomponent nature underlies the extraordinary mechanical properties of spider dragline silk.</title>
        <authorList>
            <person name="Kono N."/>
            <person name="Nakamura H."/>
            <person name="Mori M."/>
            <person name="Yoshida Y."/>
            <person name="Ohtoshi R."/>
            <person name="Malay A.D."/>
            <person name="Moran D.A.P."/>
            <person name="Tomita M."/>
            <person name="Numata K."/>
            <person name="Arakawa K."/>
        </authorList>
    </citation>
    <scope>NUCLEOTIDE SEQUENCE</scope>
</reference>
<dbReference type="PROSITE" id="PS51421">
    <property type="entry name" value="RAS"/>
    <property type="match status" value="1"/>
</dbReference>
<dbReference type="FunFam" id="3.40.50.300:FF:001329">
    <property type="entry name" value="Small GTP-binding protein, putative"/>
    <property type="match status" value="1"/>
</dbReference>
<proteinExistence type="predicted"/>
<dbReference type="SUPFAM" id="SSF52540">
    <property type="entry name" value="P-loop containing nucleoside triphosphate hydrolases"/>
    <property type="match status" value="1"/>
</dbReference>
<dbReference type="SMART" id="SM00173">
    <property type="entry name" value="RAS"/>
    <property type="match status" value="1"/>
</dbReference>
<dbReference type="InterPro" id="IPR027417">
    <property type="entry name" value="P-loop_NTPase"/>
</dbReference>
<dbReference type="NCBIfam" id="TIGR00231">
    <property type="entry name" value="small_GTP"/>
    <property type="match status" value="1"/>
</dbReference>
<evidence type="ECO:0000313" key="4">
    <source>
        <dbReference type="Proteomes" id="UP000887159"/>
    </source>
</evidence>
<evidence type="ECO:0000256" key="2">
    <source>
        <dbReference type="ARBA" id="ARBA00023134"/>
    </source>
</evidence>
<evidence type="ECO:0000313" key="3">
    <source>
        <dbReference type="EMBL" id="GFY01789.1"/>
    </source>
</evidence>
<dbReference type="CDD" id="cd00154">
    <property type="entry name" value="Rab"/>
    <property type="match status" value="1"/>
</dbReference>
<dbReference type="InterPro" id="IPR005225">
    <property type="entry name" value="Small_GTP-bd"/>
</dbReference>
<dbReference type="Proteomes" id="UP000887159">
    <property type="component" value="Unassembled WGS sequence"/>
</dbReference>
<name>A0A8X6V748_TRICX</name>
<protein>
    <submittedName>
        <fullName evidence="3">Ras-related protein Rab-13</fullName>
    </submittedName>
</protein>